<keyword evidence="7" id="KW-0998">Cell outer membrane</keyword>
<dbReference type="AlphaFoldDB" id="A0A7C5SZW6"/>
<reference evidence="9" key="1">
    <citation type="journal article" date="2020" name="mSystems">
        <title>Genome- and Community-Level Interaction Insights into Carbon Utilization and Element Cycling Functions of Hydrothermarchaeota in Hydrothermal Sediment.</title>
        <authorList>
            <person name="Zhou Z."/>
            <person name="Liu Y."/>
            <person name="Xu W."/>
            <person name="Pan J."/>
            <person name="Luo Z.H."/>
            <person name="Li M."/>
        </authorList>
    </citation>
    <scope>NUCLEOTIDE SEQUENCE [LARGE SCALE GENOMIC DNA]</scope>
    <source>
        <strain evidence="9">SpSt-114</strain>
    </source>
</reference>
<keyword evidence="4" id="KW-1134">Transmembrane beta strand</keyword>
<name>A0A7C5SZW6_9AQUI</name>
<evidence type="ECO:0000256" key="8">
    <source>
        <dbReference type="SAM" id="Coils"/>
    </source>
</evidence>
<evidence type="ECO:0000256" key="2">
    <source>
        <dbReference type="ARBA" id="ARBA00007613"/>
    </source>
</evidence>
<feature type="coiled-coil region" evidence="8">
    <location>
        <begin position="182"/>
        <end position="209"/>
    </location>
</feature>
<dbReference type="SUPFAM" id="SSF56954">
    <property type="entry name" value="Outer membrane efflux proteins (OEP)"/>
    <property type="match status" value="1"/>
</dbReference>
<dbReference type="InterPro" id="IPR051906">
    <property type="entry name" value="TolC-like"/>
</dbReference>
<evidence type="ECO:0000256" key="7">
    <source>
        <dbReference type="ARBA" id="ARBA00023237"/>
    </source>
</evidence>
<dbReference type="GO" id="GO:0009279">
    <property type="term" value="C:cell outer membrane"/>
    <property type="evidence" value="ECO:0007669"/>
    <property type="project" value="UniProtKB-SubCell"/>
</dbReference>
<dbReference type="GO" id="GO:0015562">
    <property type="term" value="F:efflux transmembrane transporter activity"/>
    <property type="evidence" value="ECO:0007669"/>
    <property type="project" value="InterPro"/>
</dbReference>
<sequence length="422" mass="48093">MLRVLFFLVFLIHQSWAIGLSEVIQRALEKNPELSALRQELRSADLSLSAEKQLFLPEFFLTYSYIYNFEKQTFNIPIFSGLRVESAKKSYQTFQARLRYTVFDGFARNFSVALASSNLKSKEFLLKEKVESLKFDVISAYLDVLSAKGVVSAIEKQRSAILLQVQAAEAFYQKGLVAITDVLQAKVRLAEVERDLRKAQGNYRVALANLSRLSGVPEEELLNLEEPKAEVDVKPLEFYLQSAKERNILKAQRQAIEAFRAQRGIAKSQFFPKLFVEGVYTYSDQNPSVRPKGVFGIVGGVALSFQGIRPYYQELSFGALELKAQKEYEDLLDKVQLEVKKAYEELLVAQDNLKVAQSALAFAEKFFELSKEQYANQIISQRELLEAEASLTRARVDRVIAYYQLLKQYYRLLMVSGLGVEP</sequence>
<dbReference type="EMBL" id="DSAC01000047">
    <property type="protein sequence ID" value="HHO73762.1"/>
    <property type="molecule type" value="Genomic_DNA"/>
</dbReference>
<proteinExistence type="inferred from homology"/>
<evidence type="ECO:0000256" key="5">
    <source>
        <dbReference type="ARBA" id="ARBA00022692"/>
    </source>
</evidence>
<dbReference type="GO" id="GO:1990281">
    <property type="term" value="C:efflux pump complex"/>
    <property type="evidence" value="ECO:0007669"/>
    <property type="project" value="TreeGrafter"/>
</dbReference>
<keyword evidence="6" id="KW-0472">Membrane</keyword>
<dbReference type="Pfam" id="PF02321">
    <property type="entry name" value="OEP"/>
    <property type="match status" value="2"/>
</dbReference>
<gene>
    <name evidence="9" type="ORF">ENN04_03905</name>
</gene>
<dbReference type="InterPro" id="IPR003423">
    <property type="entry name" value="OMP_efflux"/>
</dbReference>
<organism evidence="9">
    <name type="scientific">Thermocrinis ruber</name>
    <dbReference type="NCBI Taxonomy" id="75906"/>
    <lineage>
        <taxon>Bacteria</taxon>
        <taxon>Pseudomonadati</taxon>
        <taxon>Aquificota</taxon>
        <taxon>Aquificia</taxon>
        <taxon>Aquificales</taxon>
        <taxon>Aquificaceae</taxon>
        <taxon>Thermocrinis</taxon>
    </lineage>
</organism>
<comment type="similarity">
    <text evidence="2">Belongs to the outer membrane factor (OMF) (TC 1.B.17) family.</text>
</comment>
<keyword evidence="5" id="KW-0812">Transmembrane</keyword>
<comment type="caution">
    <text evidence="9">The sequence shown here is derived from an EMBL/GenBank/DDBJ whole genome shotgun (WGS) entry which is preliminary data.</text>
</comment>
<evidence type="ECO:0000256" key="3">
    <source>
        <dbReference type="ARBA" id="ARBA00022448"/>
    </source>
</evidence>
<keyword evidence="3" id="KW-0813">Transport</keyword>
<accession>A0A7C5SZW6</accession>
<evidence type="ECO:0000256" key="4">
    <source>
        <dbReference type="ARBA" id="ARBA00022452"/>
    </source>
</evidence>
<feature type="coiled-coil region" evidence="8">
    <location>
        <begin position="325"/>
        <end position="352"/>
    </location>
</feature>
<dbReference type="GO" id="GO:0015288">
    <property type="term" value="F:porin activity"/>
    <property type="evidence" value="ECO:0007669"/>
    <property type="project" value="TreeGrafter"/>
</dbReference>
<comment type="subcellular location">
    <subcellularLocation>
        <location evidence="1">Cell outer membrane</location>
    </subcellularLocation>
</comment>
<dbReference type="PANTHER" id="PTHR30026:SF20">
    <property type="entry name" value="OUTER MEMBRANE PROTEIN TOLC"/>
    <property type="match status" value="1"/>
</dbReference>
<protein>
    <submittedName>
        <fullName evidence="9">TolC family protein</fullName>
    </submittedName>
</protein>
<keyword evidence="8" id="KW-0175">Coiled coil</keyword>
<dbReference type="Gene3D" id="1.20.1600.10">
    <property type="entry name" value="Outer membrane efflux proteins (OEP)"/>
    <property type="match status" value="1"/>
</dbReference>
<evidence type="ECO:0000313" key="9">
    <source>
        <dbReference type="EMBL" id="HHO73762.1"/>
    </source>
</evidence>
<evidence type="ECO:0000256" key="1">
    <source>
        <dbReference type="ARBA" id="ARBA00004442"/>
    </source>
</evidence>
<dbReference type="PANTHER" id="PTHR30026">
    <property type="entry name" value="OUTER MEMBRANE PROTEIN TOLC"/>
    <property type="match status" value="1"/>
</dbReference>
<evidence type="ECO:0000256" key="6">
    <source>
        <dbReference type="ARBA" id="ARBA00023136"/>
    </source>
</evidence>